<evidence type="ECO:0000313" key="12">
    <source>
        <dbReference type="EMBL" id="RWS15570.1"/>
    </source>
</evidence>
<protein>
    <recommendedName>
        <fullName evidence="10">BHLH domain-containing protein</fullName>
    </recommendedName>
</protein>
<dbReference type="CDD" id="cd19683">
    <property type="entry name" value="bHLH_SOHLH_like"/>
    <property type="match status" value="1"/>
</dbReference>
<evidence type="ECO:0000313" key="11">
    <source>
        <dbReference type="EMBL" id="RWS08986.1"/>
    </source>
</evidence>
<reference evidence="12 13" key="1">
    <citation type="journal article" date="2018" name="Gigascience">
        <title>Genomes of trombidid mites reveal novel predicted allergens and laterally-transferred genes associated with secondary metabolism.</title>
        <authorList>
            <person name="Dong X."/>
            <person name="Chaisiri K."/>
            <person name="Xia D."/>
            <person name="Armstrong S.D."/>
            <person name="Fang Y."/>
            <person name="Donnelly M.J."/>
            <person name="Kadowaki T."/>
            <person name="McGarry J.W."/>
            <person name="Darby A.C."/>
            <person name="Makepeace B.L."/>
        </authorList>
    </citation>
    <scope>NUCLEOTIDE SEQUENCE [LARGE SCALE GENOMIC DNA]</scope>
    <source>
        <strain evidence="12">UoL-WK</strain>
    </source>
</reference>
<evidence type="ECO:0000256" key="7">
    <source>
        <dbReference type="ARBA" id="ARBA00023163"/>
    </source>
</evidence>
<keyword evidence="2" id="KW-0217">Developmental protein</keyword>
<evidence type="ECO:0000256" key="3">
    <source>
        <dbReference type="ARBA" id="ARBA00022782"/>
    </source>
</evidence>
<keyword evidence="6" id="KW-0238">DNA-binding</keyword>
<dbReference type="InterPro" id="IPR011598">
    <property type="entry name" value="bHLH_dom"/>
</dbReference>
<comment type="caution">
    <text evidence="12">The sequence shown here is derived from an EMBL/GenBank/DDBJ whole genome shotgun (WGS) entry which is preliminary data.</text>
</comment>
<proteinExistence type="predicted"/>
<feature type="domain" description="BHLH" evidence="10">
    <location>
        <begin position="216"/>
        <end position="266"/>
    </location>
</feature>
<dbReference type="GO" id="GO:0046983">
    <property type="term" value="F:protein dimerization activity"/>
    <property type="evidence" value="ECO:0007669"/>
    <property type="project" value="InterPro"/>
</dbReference>
<dbReference type="SMART" id="SM00353">
    <property type="entry name" value="HLH"/>
    <property type="match status" value="1"/>
</dbReference>
<keyword evidence="4" id="KW-0744">Spermatogenesis</keyword>
<keyword evidence="13" id="KW-1185">Reference proteome</keyword>
<dbReference type="GO" id="GO:0030154">
    <property type="term" value="P:cell differentiation"/>
    <property type="evidence" value="ECO:0007669"/>
    <property type="project" value="UniProtKB-KW"/>
</dbReference>
<evidence type="ECO:0000256" key="9">
    <source>
        <dbReference type="SAM" id="MobiDB-lite"/>
    </source>
</evidence>
<keyword evidence="3" id="KW-0221">Differentiation</keyword>
<dbReference type="EMBL" id="NCKU01002702">
    <property type="protein sequence ID" value="RWS08986.1"/>
    <property type="molecule type" value="Genomic_DNA"/>
</dbReference>
<comment type="subcellular location">
    <subcellularLocation>
        <location evidence="1">Nucleus</location>
    </subcellularLocation>
</comment>
<evidence type="ECO:0000256" key="5">
    <source>
        <dbReference type="ARBA" id="ARBA00023015"/>
    </source>
</evidence>
<name>A0A3S3PME4_9ACAR</name>
<evidence type="ECO:0000256" key="1">
    <source>
        <dbReference type="ARBA" id="ARBA00004123"/>
    </source>
</evidence>
<evidence type="ECO:0000256" key="2">
    <source>
        <dbReference type="ARBA" id="ARBA00022473"/>
    </source>
</evidence>
<dbReference type="AlphaFoldDB" id="A0A3S3PME4"/>
<gene>
    <name evidence="12" type="ORF">B4U79_18949</name>
    <name evidence="11" type="ORF">B4U79_19027</name>
</gene>
<dbReference type="SUPFAM" id="SSF47459">
    <property type="entry name" value="HLH, helix-loop-helix DNA-binding domain"/>
    <property type="match status" value="1"/>
</dbReference>
<evidence type="ECO:0000259" key="10">
    <source>
        <dbReference type="PROSITE" id="PS50888"/>
    </source>
</evidence>
<accession>A0A3S3PME4</accession>
<dbReference type="Gene3D" id="4.10.280.10">
    <property type="entry name" value="Helix-loop-helix DNA-binding domain"/>
    <property type="match status" value="1"/>
</dbReference>
<reference evidence="12" key="2">
    <citation type="submission" date="2018-11" db="EMBL/GenBank/DDBJ databases">
        <title>Trombidioid mite genomics.</title>
        <authorList>
            <person name="Dong X."/>
        </authorList>
    </citation>
    <scope>NUCLEOTIDE SEQUENCE</scope>
    <source>
        <strain evidence="12">UoL-WK</strain>
    </source>
</reference>
<evidence type="ECO:0000256" key="4">
    <source>
        <dbReference type="ARBA" id="ARBA00022871"/>
    </source>
</evidence>
<sequence>MPCERIKKTASTVNNYCVYGEENKTDLKTEVTNACEQATNLHLESHPLESSLEPKTENEFVSQNIGAGDNPNSAASECNVENETKEENVQIGGEKDVIDISHGYTGLSSSLCDNNNAGTFNQAEWNSEPYTFNTLANSGNEDSTVLAYAWNPMSTTTHNVGVGPSSLLLAPSRSFGNGTLAPFQCGNSLSLSRRCEKSFVSIKEVLKDRHYMPSQASRQSHNEKERRRRSRMKQSCDTLRSLVPGVSEKTDKATVLEQTVNYLLHLQRCVGVKCDDYIPEAAAASQKIQFIGYESTGAQIPAECEPQSDHQYFHVQEETRLEEKQSEEQIAMQSGDPITQNVCENENKD</sequence>
<dbReference type="PROSITE" id="PS50888">
    <property type="entry name" value="BHLH"/>
    <property type="match status" value="1"/>
</dbReference>
<keyword evidence="7" id="KW-0804">Transcription</keyword>
<dbReference type="GO" id="GO:0000978">
    <property type="term" value="F:RNA polymerase II cis-regulatory region sequence-specific DNA binding"/>
    <property type="evidence" value="ECO:0007669"/>
    <property type="project" value="TreeGrafter"/>
</dbReference>
<keyword evidence="8" id="KW-0539">Nucleus</keyword>
<dbReference type="OrthoDB" id="6514552at2759"/>
<feature type="region of interest" description="Disordered" evidence="9">
    <location>
        <begin position="210"/>
        <end position="235"/>
    </location>
</feature>
<dbReference type="GO" id="GO:0007283">
    <property type="term" value="P:spermatogenesis"/>
    <property type="evidence" value="ECO:0007669"/>
    <property type="project" value="UniProtKB-KW"/>
</dbReference>
<dbReference type="InterPro" id="IPR039583">
    <property type="entry name" value="TCFL5/SOLH1/2"/>
</dbReference>
<organism evidence="12 13">
    <name type="scientific">Dinothrombium tinctorium</name>
    <dbReference type="NCBI Taxonomy" id="1965070"/>
    <lineage>
        <taxon>Eukaryota</taxon>
        <taxon>Metazoa</taxon>
        <taxon>Ecdysozoa</taxon>
        <taxon>Arthropoda</taxon>
        <taxon>Chelicerata</taxon>
        <taxon>Arachnida</taxon>
        <taxon>Acari</taxon>
        <taxon>Acariformes</taxon>
        <taxon>Trombidiformes</taxon>
        <taxon>Prostigmata</taxon>
        <taxon>Anystina</taxon>
        <taxon>Parasitengona</taxon>
        <taxon>Trombidioidea</taxon>
        <taxon>Trombidiidae</taxon>
        <taxon>Dinothrombium</taxon>
    </lineage>
</organism>
<dbReference type="EMBL" id="NCKU01000421">
    <property type="protein sequence ID" value="RWS15570.1"/>
    <property type="molecule type" value="Genomic_DNA"/>
</dbReference>
<dbReference type="GO" id="GO:0000981">
    <property type="term" value="F:DNA-binding transcription factor activity, RNA polymerase II-specific"/>
    <property type="evidence" value="ECO:0007669"/>
    <property type="project" value="TreeGrafter"/>
</dbReference>
<evidence type="ECO:0000313" key="13">
    <source>
        <dbReference type="Proteomes" id="UP000285301"/>
    </source>
</evidence>
<dbReference type="PANTHER" id="PTHR15402">
    <property type="entry name" value="TRANSCRIPTION FACTOR-LIKE 5 PROTEIN"/>
    <property type="match status" value="1"/>
</dbReference>
<evidence type="ECO:0000256" key="8">
    <source>
        <dbReference type="ARBA" id="ARBA00023242"/>
    </source>
</evidence>
<keyword evidence="5" id="KW-0805">Transcription regulation</keyword>
<dbReference type="InterPro" id="IPR036638">
    <property type="entry name" value="HLH_DNA-bd_sf"/>
</dbReference>
<dbReference type="Pfam" id="PF00010">
    <property type="entry name" value="HLH"/>
    <property type="match status" value="1"/>
</dbReference>
<dbReference type="PANTHER" id="PTHR15402:SF2">
    <property type="entry name" value="TRANSCRIPTION FACTOR LIKE 5"/>
    <property type="match status" value="1"/>
</dbReference>
<dbReference type="GO" id="GO:0005634">
    <property type="term" value="C:nucleus"/>
    <property type="evidence" value="ECO:0007669"/>
    <property type="project" value="UniProtKB-SubCell"/>
</dbReference>
<feature type="region of interest" description="Disordered" evidence="9">
    <location>
        <begin position="326"/>
        <end position="349"/>
    </location>
</feature>
<dbReference type="Proteomes" id="UP000285301">
    <property type="component" value="Unassembled WGS sequence"/>
</dbReference>
<feature type="compositionally biased region" description="Polar residues" evidence="9">
    <location>
        <begin position="336"/>
        <end position="349"/>
    </location>
</feature>
<evidence type="ECO:0000256" key="6">
    <source>
        <dbReference type="ARBA" id="ARBA00023125"/>
    </source>
</evidence>